<dbReference type="Gene3D" id="2.60.120.20">
    <property type="match status" value="1"/>
</dbReference>
<dbReference type="EMBL" id="MH617752">
    <property type="protein sequence ID" value="AXH78114.1"/>
    <property type="molecule type" value="Genomic_DNA"/>
</dbReference>
<evidence type="ECO:0000256" key="1">
    <source>
        <dbReference type="SAM" id="MobiDB-lite"/>
    </source>
</evidence>
<dbReference type="Proteomes" id="UP000272179">
    <property type="component" value="Segment"/>
</dbReference>
<dbReference type="InterPro" id="IPR029053">
    <property type="entry name" value="Viral_coat"/>
</dbReference>
<sequence>MRTYRRARRRSTRSTRRKRVSTRRKKSTTLATKAYVQKAITKKQESKMVQISGDFNSELESFPELWYTRHALYQQCLPGVTDRGRIGDTIYATGINVMYKIQAIRQIDMSAEESRPITFKLFVIHQKNSYQVPTENWFKGKDRGASDPSEPLAQEFVQNGLNVLNTDAFKILGHKNITIRPTPKEPYHMRTGRMWVPLRQMKINLQNNLQSGQNGIEQIMPLLWFVAYPYWGDEGEDGAIYQGKWQMKYSIQQHYKD</sequence>
<keyword evidence="3" id="KW-1185">Reference proteome</keyword>
<protein>
    <submittedName>
        <fullName evidence="2">Putative capsid protein</fullName>
    </submittedName>
</protein>
<organism evidence="2 3">
    <name type="scientific">Circoviridae sp</name>
    <dbReference type="NCBI Taxonomy" id="1954248"/>
    <lineage>
        <taxon>Viruses</taxon>
        <taxon>Monodnaviria</taxon>
        <taxon>Shotokuvirae</taxon>
        <taxon>Cressdnaviricota</taxon>
        <taxon>Arfiviricetes</taxon>
        <taxon>Rohanvirales</taxon>
        <taxon>Nenyaviridae</taxon>
        <taxon>Galvornvirus</taxon>
        <taxon>Galvornvirus isengard</taxon>
    </lineage>
</organism>
<reference evidence="2 3" key="1">
    <citation type="submission" date="2018-07" db="EMBL/GenBank/DDBJ databases">
        <title>Uncovering a Universe of Circular DNA Viruses in Animal Metagenomes.</title>
        <authorList>
            <person name="Tisza M."/>
            <person name="Buck C."/>
            <person name="Pastrana D."/>
            <person name="Welch N."/>
            <person name="Peretti A."/>
        </authorList>
    </citation>
    <scope>NUCLEOTIDE SEQUENCE [LARGE SCALE GENOMIC DNA]</scope>
    <source>
        <strain evidence="2">Ctbj92</strain>
    </source>
</reference>
<feature type="region of interest" description="Disordered" evidence="1">
    <location>
        <begin position="1"/>
        <end position="27"/>
    </location>
</feature>
<evidence type="ECO:0000313" key="2">
    <source>
        <dbReference type="EMBL" id="AXH78114.1"/>
    </source>
</evidence>
<accession>A0A345N3B4</accession>
<name>A0A345N3B4_9VIRU</name>
<evidence type="ECO:0000313" key="3">
    <source>
        <dbReference type="Proteomes" id="UP000272179"/>
    </source>
</evidence>
<proteinExistence type="predicted"/>